<gene>
    <name evidence="1" type="ORF">RPR59_04910</name>
</gene>
<protein>
    <submittedName>
        <fullName evidence="1">Uncharacterized protein</fullName>
    </submittedName>
</protein>
<dbReference type="Proteomes" id="UP001302249">
    <property type="component" value="Chromosome"/>
</dbReference>
<sequence>MSLLNDALGAAGGSGFDIGALAAKVGLSEQQAKMVLQALAKFANQPGDTAEQASAETGVEKSKVEQLLSAVGGEGAVAKLGGALGGGGLGGLFG</sequence>
<name>A0ABZ0BE15_9SPHN</name>
<dbReference type="EMBL" id="CP135076">
    <property type="protein sequence ID" value="WNO54594.1"/>
    <property type="molecule type" value="Genomic_DNA"/>
</dbReference>
<evidence type="ECO:0000313" key="1">
    <source>
        <dbReference type="EMBL" id="WNO54594.1"/>
    </source>
</evidence>
<organism evidence="1 2">
    <name type="scientific">Stakelama saccharophila</name>
    <dbReference type="NCBI Taxonomy" id="3075605"/>
    <lineage>
        <taxon>Bacteria</taxon>
        <taxon>Pseudomonadati</taxon>
        <taxon>Pseudomonadota</taxon>
        <taxon>Alphaproteobacteria</taxon>
        <taxon>Sphingomonadales</taxon>
        <taxon>Sphingomonadaceae</taxon>
        <taxon>Stakelama</taxon>
    </lineage>
</organism>
<reference evidence="1 2" key="1">
    <citation type="submission" date="2023-09" db="EMBL/GenBank/DDBJ databases">
        <authorList>
            <person name="Rey-Velasco X."/>
        </authorList>
    </citation>
    <scope>NUCLEOTIDE SEQUENCE [LARGE SCALE GENOMIC DNA]</scope>
    <source>
        <strain evidence="1 2">W311</strain>
    </source>
</reference>
<accession>A0ABZ0BE15</accession>
<keyword evidence="2" id="KW-1185">Reference proteome</keyword>
<evidence type="ECO:0000313" key="2">
    <source>
        <dbReference type="Proteomes" id="UP001302249"/>
    </source>
</evidence>
<proteinExistence type="predicted"/>
<dbReference type="RefSeq" id="WP_313917258.1">
    <property type="nucleotide sequence ID" value="NZ_CP135076.1"/>
</dbReference>